<evidence type="ECO:0000313" key="5">
    <source>
        <dbReference type="Proteomes" id="UP001241110"/>
    </source>
</evidence>
<dbReference type="SUPFAM" id="SSF56300">
    <property type="entry name" value="Metallo-dependent phosphatases"/>
    <property type="match status" value="1"/>
</dbReference>
<dbReference type="EC" id="3.1.4.-" evidence="2"/>
<organism evidence="4 5">
    <name type="scientific">Xanthocytophaga flava</name>
    <dbReference type="NCBI Taxonomy" id="3048013"/>
    <lineage>
        <taxon>Bacteria</taxon>
        <taxon>Pseudomonadati</taxon>
        <taxon>Bacteroidota</taxon>
        <taxon>Cytophagia</taxon>
        <taxon>Cytophagales</taxon>
        <taxon>Rhodocytophagaceae</taxon>
        <taxon>Xanthocytophaga</taxon>
    </lineage>
</organism>
<accession>A0AAE3UCK6</accession>
<proteinExistence type="inferred from homology"/>
<dbReference type="InterPro" id="IPR024654">
    <property type="entry name" value="Calcineurin-like_PHP_lpxH"/>
</dbReference>
<comment type="similarity">
    <text evidence="1 2">Belongs to the metallophosphoesterase superfamily. YfcE family.</text>
</comment>
<reference evidence="4" key="1">
    <citation type="submission" date="2023-05" db="EMBL/GenBank/DDBJ databases">
        <authorList>
            <person name="Zhang X."/>
        </authorList>
    </citation>
    <scope>NUCLEOTIDE SEQUENCE</scope>
    <source>
        <strain evidence="4">YF14B1</strain>
    </source>
</reference>
<dbReference type="AlphaFoldDB" id="A0AAE3UCK6"/>
<dbReference type="GO" id="GO:0046872">
    <property type="term" value="F:metal ion binding"/>
    <property type="evidence" value="ECO:0007669"/>
    <property type="project" value="UniProtKB-KW"/>
</dbReference>
<dbReference type="NCBIfam" id="TIGR00040">
    <property type="entry name" value="yfcE"/>
    <property type="match status" value="1"/>
</dbReference>
<dbReference type="RefSeq" id="WP_313986692.1">
    <property type="nucleotide sequence ID" value="NZ_JASJOS010000017.1"/>
</dbReference>
<comment type="cofactor">
    <cofactor evidence="2">
        <name>a divalent metal cation</name>
        <dbReference type="ChEBI" id="CHEBI:60240"/>
    </cofactor>
</comment>
<evidence type="ECO:0000259" key="3">
    <source>
        <dbReference type="Pfam" id="PF12850"/>
    </source>
</evidence>
<dbReference type="InterPro" id="IPR000979">
    <property type="entry name" value="Phosphodiesterase_MJ0936/Vps29"/>
</dbReference>
<dbReference type="EMBL" id="JASJOS010000017">
    <property type="protein sequence ID" value="MDJ1484894.1"/>
    <property type="molecule type" value="Genomic_DNA"/>
</dbReference>
<sequence length="166" mass="19173">MKIGLISDTHSFLDPKVFDYFQHCDEIWHAGDIGEPEVINHLENFKPVRAVYGNIDAPEIRQKYPENQRFVCENSDIWITHIGGYPPRYNPKVLKLLKDNPPNIFICGHSHILRVMPDQQFGNFIYMNPGAAGQEGFHSIRTILRFDLENKKISNLEAIELGKRGR</sequence>
<evidence type="ECO:0000256" key="1">
    <source>
        <dbReference type="ARBA" id="ARBA00008950"/>
    </source>
</evidence>
<comment type="caution">
    <text evidence="4">The sequence shown here is derived from an EMBL/GenBank/DDBJ whole genome shotgun (WGS) entry which is preliminary data.</text>
</comment>
<protein>
    <recommendedName>
        <fullName evidence="2">Phosphoesterase</fullName>
        <ecNumber evidence="2">3.1.4.-</ecNumber>
    </recommendedName>
</protein>
<dbReference type="Pfam" id="PF12850">
    <property type="entry name" value="Metallophos_2"/>
    <property type="match status" value="1"/>
</dbReference>
<gene>
    <name evidence="4" type="ORF">QNI16_30625</name>
</gene>
<dbReference type="GO" id="GO:0016787">
    <property type="term" value="F:hydrolase activity"/>
    <property type="evidence" value="ECO:0007669"/>
    <property type="project" value="UniProtKB-UniRule"/>
</dbReference>
<evidence type="ECO:0000313" key="4">
    <source>
        <dbReference type="EMBL" id="MDJ1484894.1"/>
    </source>
</evidence>
<dbReference type="PANTHER" id="PTHR11124">
    <property type="entry name" value="VACUOLAR SORTING PROTEIN VPS29"/>
    <property type="match status" value="1"/>
</dbReference>
<evidence type="ECO:0000256" key="2">
    <source>
        <dbReference type="RuleBase" id="RU362039"/>
    </source>
</evidence>
<name>A0AAE3UCK6_9BACT</name>
<dbReference type="Proteomes" id="UP001241110">
    <property type="component" value="Unassembled WGS sequence"/>
</dbReference>
<keyword evidence="2" id="KW-0479">Metal-binding</keyword>
<dbReference type="InterPro" id="IPR029052">
    <property type="entry name" value="Metallo-depent_PP-like"/>
</dbReference>
<feature type="domain" description="Calcineurin-like phosphoesterase" evidence="3">
    <location>
        <begin position="1"/>
        <end position="151"/>
    </location>
</feature>
<dbReference type="Gene3D" id="3.60.21.10">
    <property type="match status" value="1"/>
</dbReference>